<keyword evidence="1" id="KW-0378">Hydrolase</keyword>
<dbReference type="InterPro" id="IPR050164">
    <property type="entry name" value="Peptidase_C19"/>
</dbReference>
<reference evidence="4" key="3">
    <citation type="submission" date="2023-05" db="EMBL/GenBank/DDBJ databases">
        <authorList>
            <person name="Smith C.H."/>
        </authorList>
    </citation>
    <scope>NUCLEOTIDE SEQUENCE</scope>
    <source>
        <strain evidence="4">CHS0354</strain>
        <tissue evidence="4">Mantle</tissue>
    </source>
</reference>
<sequence>MSWYKSKKSYSLQSTVKEKKSKEKMDAILKGILMSSHPDSIKKQLMEKVASQGSSPQPVSVVSSVLHLMSQFYIEGQSEFERNQALNVYINWAKFNMTAFEEFFSKDLLLGLLSKKYKSEPNAVSLICHSFYLLQPTLGFTNYMTIVEVKAVEYVREHPYMPCLKILAELLMEFKDCIPKGNVTSGFCSSLIHAMSLCGPPEDEKHIFGYIKDANTVASLLDHIWRNMDSTGITTSLQVIFRIISSKEDFEPSLCLGSLVPYIPLQLIDQMVNNAVLSDAIDNKSMTFALQRMIDWLQWPTARYVDHWVVGFLKGLASVQKYSILIEVTESKIEQIFEKLQFAPVRESGLNIASHMLQSFQHSPDPFHKVLPLVPDILYKLKLENTDHSRSCAERLAELIHILMYLHAGFPDLYDPIVEVIKDYPAPPFDVITLKLTQSKWTTHRAGLASTPKVAQKFEMGKTGLFNLGNTCYMNSILQAIYMCDSFRSDVLSHTPTQSQNLVVKLQHVFAFLSHSMRPSYAPMTFLRAANPRWFSAGFQQDCSEFLKHLLDHLHEQEEKSPGTSVSPETTKETGRKSPSEKVMQPKQTLIEKNFGGKMITTVKCLNCGTESSQSEMFTDIPLAFPEYHATSHKSLAGGSATPQKREPVDKTVINQMDSGPLKYLHLSDLLSQYLKPEKLSGDNRYYCDKCGGLQEGERSIEIVKTPEYLILTLLRFSYDTKTHSRSKIFREVKYPKTLLVPKKDDRIKNEPKREPRRSLRSFVSSRLEQCGVNVDIDHADVFGLCSVVVHSGTSSDCGHYYCYARHSVVANPDQVCDNIEECSNEDEIDFLQDKWYMFNDSRVSYASYSSFCNVTQRFSKDTAYVLIYRKIDADNIEMGQMDQNKLQIDLPLRADLRDAVNKDNKQFLQEQESSARKTSRKRANPSSTANSKSWYYWKKDDDDDNNSPGCRGGLGDLDTSGARFVF</sequence>
<reference evidence="4" key="1">
    <citation type="journal article" date="2021" name="Genome Biol. Evol.">
        <title>A High-Quality Reference Genome for a Parasitic Bivalve with Doubly Uniparental Inheritance (Bivalvia: Unionida).</title>
        <authorList>
            <person name="Smith C.H."/>
        </authorList>
    </citation>
    <scope>NUCLEOTIDE SEQUENCE</scope>
    <source>
        <strain evidence="4">CHS0354</strain>
    </source>
</reference>
<dbReference type="PANTHER" id="PTHR24006">
    <property type="entry name" value="UBIQUITIN CARBOXYL-TERMINAL HYDROLASE"/>
    <property type="match status" value="1"/>
</dbReference>
<protein>
    <recommendedName>
        <fullName evidence="1">Ubiquitin carboxyl-terminal hydrolase</fullName>
        <ecNumber evidence="1">3.4.19.12</ecNumber>
    </recommendedName>
</protein>
<evidence type="ECO:0000313" key="4">
    <source>
        <dbReference type="EMBL" id="KAK3597109.1"/>
    </source>
</evidence>
<dbReference type="InterPro" id="IPR049407">
    <property type="entry name" value="Usp38-like_N"/>
</dbReference>
<dbReference type="GO" id="GO:0016579">
    <property type="term" value="P:protein deubiquitination"/>
    <property type="evidence" value="ECO:0007669"/>
    <property type="project" value="InterPro"/>
</dbReference>
<name>A0AAE0SSS9_9BIVA</name>
<dbReference type="GO" id="GO:0004843">
    <property type="term" value="F:cysteine-type deubiquitinase activity"/>
    <property type="evidence" value="ECO:0007669"/>
    <property type="project" value="UniProtKB-UniRule"/>
</dbReference>
<dbReference type="SUPFAM" id="SSF54001">
    <property type="entry name" value="Cysteine proteinases"/>
    <property type="match status" value="1"/>
</dbReference>
<dbReference type="GO" id="GO:0006508">
    <property type="term" value="P:proteolysis"/>
    <property type="evidence" value="ECO:0007669"/>
    <property type="project" value="UniProtKB-KW"/>
</dbReference>
<organism evidence="4 5">
    <name type="scientific">Potamilus streckersoni</name>
    <dbReference type="NCBI Taxonomy" id="2493646"/>
    <lineage>
        <taxon>Eukaryota</taxon>
        <taxon>Metazoa</taxon>
        <taxon>Spiralia</taxon>
        <taxon>Lophotrochozoa</taxon>
        <taxon>Mollusca</taxon>
        <taxon>Bivalvia</taxon>
        <taxon>Autobranchia</taxon>
        <taxon>Heteroconchia</taxon>
        <taxon>Palaeoheterodonta</taxon>
        <taxon>Unionida</taxon>
        <taxon>Unionoidea</taxon>
        <taxon>Unionidae</taxon>
        <taxon>Ambleminae</taxon>
        <taxon>Lampsilini</taxon>
        <taxon>Potamilus</taxon>
    </lineage>
</organism>
<keyword evidence="5" id="KW-1185">Reference proteome</keyword>
<dbReference type="EC" id="3.4.19.12" evidence="1"/>
<feature type="region of interest" description="Disordered" evidence="2">
    <location>
        <begin position="556"/>
        <end position="588"/>
    </location>
</feature>
<dbReference type="Pfam" id="PF21246">
    <property type="entry name" value="Usp38-like_N"/>
    <property type="match status" value="1"/>
</dbReference>
<dbReference type="Gene3D" id="3.90.70.10">
    <property type="entry name" value="Cysteine proteinases"/>
    <property type="match status" value="1"/>
</dbReference>
<dbReference type="Proteomes" id="UP001195483">
    <property type="component" value="Unassembled WGS sequence"/>
</dbReference>
<comment type="caution">
    <text evidence="4">The sequence shown here is derived from an EMBL/GenBank/DDBJ whole genome shotgun (WGS) entry which is preliminary data.</text>
</comment>
<dbReference type="InterPro" id="IPR001394">
    <property type="entry name" value="Peptidase_C19_UCH"/>
</dbReference>
<feature type="region of interest" description="Disordered" evidence="2">
    <location>
        <begin position="908"/>
        <end position="961"/>
    </location>
</feature>
<evidence type="ECO:0000313" key="5">
    <source>
        <dbReference type="Proteomes" id="UP001195483"/>
    </source>
</evidence>
<reference evidence="4" key="2">
    <citation type="journal article" date="2021" name="Genome Biol. Evol.">
        <title>Developing a high-quality reference genome for a parasitic bivalve with doubly uniparental inheritance (Bivalvia: Unionida).</title>
        <authorList>
            <person name="Smith C.H."/>
        </authorList>
    </citation>
    <scope>NUCLEOTIDE SEQUENCE</scope>
    <source>
        <strain evidence="4">CHS0354</strain>
        <tissue evidence="4">Mantle</tissue>
    </source>
</reference>
<dbReference type="InterPro" id="IPR018200">
    <property type="entry name" value="USP_CS"/>
</dbReference>
<feature type="compositionally biased region" description="Basic and acidic residues" evidence="2">
    <location>
        <begin position="570"/>
        <end position="580"/>
    </location>
</feature>
<dbReference type="AlphaFoldDB" id="A0AAE0SSS9"/>
<dbReference type="PROSITE" id="PS00973">
    <property type="entry name" value="USP_2"/>
    <property type="match status" value="1"/>
</dbReference>
<dbReference type="InterPro" id="IPR038765">
    <property type="entry name" value="Papain-like_cys_pep_sf"/>
</dbReference>
<dbReference type="InterPro" id="IPR028889">
    <property type="entry name" value="USP"/>
</dbReference>
<dbReference type="EMBL" id="JAEAOA010001306">
    <property type="protein sequence ID" value="KAK3597109.1"/>
    <property type="molecule type" value="Genomic_DNA"/>
</dbReference>
<dbReference type="GO" id="GO:0005634">
    <property type="term" value="C:nucleus"/>
    <property type="evidence" value="ECO:0007669"/>
    <property type="project" value="TreeGrafter"/>
</dbReference>
<proteinExistence type="inferred from homology"/>
<dbReference type="Pfam" id="PF00443">
    <property type="entry name" value="UCH"/>
    <property type="match status" value="1"/>
</dbReference>
<dbReference type="PROSITE" id="PS50235">
    <property type="entry name" value="USP_3"/>
    <property type="match status" value="1"/>
</dbReference>
<evidence type="ECO:0000259" key="3">
    <source>
        <dbReference type="PROSITE" id="PS50235"/>
    </source>
</evidence>
<accession>A0AAE0SSS9</accession>
<keyword evidence="1" id="KW-0645">Protease</keyword>
<keyword evidence="1" id="KW-0788">Thiol protease</keyword>
<feature type="domain" description="USP" evidence="3">
    <location>
        <begin position="463"/>
        <end position="872"/>
    </location>
</feature>
<gene>
    <name evidence="4" type="ORF">CHS0354_021218</name>
</gene>
<dbReference type="GO" id="GO:0005829">
    <property type="term" value="C:cytosol"/>
    <property type="evidence" value="ECO:0007669"/>
    <property type="project" value="TreeGrafter"/>
</dbReference>
<evidence type="ECO:0000256" key="2">
    <source>
        <dbReference type="SAM" id="MobiDB-lite"/>
    </source>
</evidence>
<comment type="catalytic activity">
    <reaction evidence="1">
        <text>Thiol-dependent hydrolysis of ester, thioester, amide, peptide and isopeptide bonds formed by the C-terminal Gly of ubiquitin (a 76-residue protein attached to proteins as an intracellular targeting signal).</text>
        <dbReference type="EC" id="3.4.19.12"/>
    </reaction>
</comment>
<evidence type="ECO:0000256" key="1">
    <source>
        <dbReference type="RuleBase" id="RU366025"/>
    </source>
</evidence>
<dbReference type="PANTHER" id="PTHR24006:SF908">
    <property type="entry name" value="DEUBIQUITINATING APOPTOTIC INHIBITOR, ISOFORM A"/>
    <property type="match status" value="1"/>
</dbReference>
<keyword evidence="1" id="KW-0833">Ubl conjugation pathway</keyword>
<dbReference type="PROSITE" id="PS00972">
    <property type="entry name" value="USP_1"/>
    <property type="match status" value="1"/>
</dbReference>
<comment type="similarity">
    <text evidence="1">Belongs to the peptidase C19 family.</text>
</comment>